<proteinExistence type="predicted"/>
<keyword evidence="2" id="KW-0540">Nuclease</keyword>
<dbReference type="Pfam" id="PF05685">
    <property type="entry name" value="Uma2"/>
    <property type="match status" value="1"/>
</dbReference>
<sequence>MTVNLAVNTPPLESGDRLTRSEFERRYTNHPEIHKAELIERVVYVASPVRATRHGQPHAIIMAWLTGYWTATPGVGLYDNTTVRLDEDNEPQPDALLRIESEAIGNSIISADDYIEGAPELVVEIAASSASYDMNAKLNAYRRNGVKEYIVWQIYENKVDWFSIQNSLYIPLQPDTSGVIRSQVFPGLWLAVESLRERNLQQLLAIFQQGLQTPEHQEFVESLNQKKETR</sequence>
<dbReference type="InterPro" id="IPR012296">
    <property type="entry name" value="Nuclease_put_TT1808"/>
</dbReference>
<dbReference type="SUPFAM" id="SSF52980">
    <property type="entry name" value="Restriction endonuclease-like"/>
    <property type="match status" value="1"/>
</dbReference>
<dbReference type="GO" id="GO:0004519">
    <property type="term" value="F:endonuclease activity"/>
    <property type="evidence" value="ECO:0007669"/>
    <property type="project" value="UniProtKB-KW"/>
</dbReference>
<dbReference type="InterPro" id="IPR008538">
    <property type="entry name" value="Uma2"/>
</dbReference>
<dbReference type="EMBL" id="DSPX01000123">
    <property type="protein sequence ID" value="HGG01368.1"/>
    <property type="molecule type" value="Genomic_DNA"/>
</dbReference>
<protein>
    <submittedName>
        <fullName evidence="2">Uma2 family endonuclease</fullName>
    </submittedName>
</protein>
<dbReference type="Gene3D" id="3.90.1570.10">
    <property type="entry name" value="tt1808, chain A"/>
    <property type="match status" value="1"/>
</dbReference>
<dbReference type="AlphaFoldDB" id="A0A7C3ZWS1"/>
<gene>
    <name evidence="2" type="ORF">ENR15_12145</name>
</gene>
<dbReference type="InterPro" id="IPR011335">
    <property type="entry name" value="Restrct_endonuc-II-like"/>
</dbReference>
<organism evidence="2">
    <name type="scientific">Planktothricoides sp. SpSt-374</name>
    <dbReference type="NCBI Taxonomy" id="2282167"/>
    <lineage>
        <taxon>Bacteria</taxon>
        <taxon>Bacillati</taxon>
        <taxon>Cyanobacteriota</taxon>
        <taxon>Cyanophyceae</taxon>
        <taxon>Oscillatoriophycideae</taxon>
        <taxon>Oscillatoriales</taxon>
        <taxon>Oscillatoriaceae</taxon>
        <taxon>Planktothricoides</taxon>
    </lineage>
</organism>
<dbReference type="PANTHER" id="PTHR35400">
    <property type="entry name" value="SLR1083 PROTEIN"/>
    <property type="match status" value="1"/>
</dbReference>
<comment type="caution">
    <text evidence="2">The sequence shown here is derived from an EMBL/GenBank/DDBJ whole genome shotgun (WGS) entry which is preliminary data.</text>
</comment>
<evidence type="ECO:0000259" key="1">
    <source>
        <dbReference type="Pfam" id="PF05685"/>
    </source>
</evidence>
<evidence type="ECO:0000313" key="2">
    <source>
        <dbReference type="EMBL" id="HGG01368.1"/>
    </source>
</evidence>
<accession>A0A7C3ZWS1</accession>
<dbReference type="CDD" id="cd06260">
    <property type="entry name" value="DUF820-like"/>
    <property type="match status" value="1"/>
</dbReference>
<feature type="domain" description="Putative restriction endonuclease" evidence="1">
    <location>
        <begin position="22"/>
        <end position="193"/>
    </location>
</feature>
<keyword evidence="2" id="KW-0378">Hydrolase</keyword>
<dbReference type="PANTHER" id="PTHR35400:SF3">
    <property type="entry name" value="SLL1072 PROTEIN"/>
    <property type="match status" value="1"/>
</dbReference>
<keyword evidence="2" id="KW-0255">Endonuclease</keyword>
<name>A0A7C3ZWS1_9CYAN</name>
<reference evidence="2" key="1">
    <citation type="journal article" date="2020" name="mSystems">
        <title>Genome- and Community-Level Interaction Insights into Carbon Utilization and Element Cycling Functions of Hydrothermarchaeota in Hydrothermal Sediment.</title>
        <authorList>
            <person name="Zhou Z."/>
            <person name="Liu Y."/>
            <person name="Xu W."/>
            <person name="Pan J."/>
            <person name="Luo Z.H."/>
            <person name="Li M."/>
        </authorList>
    </citation>
    <scope>NUCLEOTIDE SEQUENCE [LARGE SCALE GENOMIC DNA]</scope>
    <source>
        <strain evidence="2">SpSt-374</strain>
    </source>
</reference>